<feature type="compositionally biased region" description="Basic and acidic residues" evidence="6">
    <location>
        <begin position="22"/>
        <end position="36"/>
    </location>
</feature>
<feature type="transmembrane region" description="Helical" evidence="7">
    <location>
        <begin position="245"/>
        <end position="266"/>
    </location>
</feature>
<keyword evidence="10" id="KW-1185">Reference proteome</keyword>
<evidence type="ECO:0000256" key="2">
    <source>
        <dbReference type="ARBA" id="ARBA00008816"/>
    </source>
</evidence>
<feature type="transmembrane region" description="Helical" evidence="7">
    <location>
        <begin position="215"/>
        <end position="233"/>
    </location>
</feature>
<organism evidence="9 10">
    <name type="scientific">Exophiala bonariae</name>
    <dbReference type="NCBI Taxonomy" id="1690606"/>
    <lineage>
        <taxon>Eukaryota</taxon>
        <taxon>Fungi</taxon>
        <taxon>Dikarya</taxon>
        <taxon>Ascomycota</taxon>
        <taxon>Pezizomycotina</taxon>
        <taxon>Eurotiomycetes</taxon>
        <taxon>Chaetothyriomycetidae</taxon>
        <taxon>Chaetothyriales</taxon>
        <taxon>Herpotrichiellaceae</taxon>
        <taxon>Exophiala</taxon>
    </lineage>
</organism>
<dbReference type="EMBL" id="JAVRRD010000015">
    <property type="protein sequence ID" value="KAK5051508.1"/>
    <property type="molecule type" value="Genomic_DNA"/>
</dbReference>
<comment type="caution">
    <text evidence="9">The sequence shown here is derived from an EMBL/GenBank/DDBJ whole genome shotgun (WGS) entry which is preliminary data.</text>
</comment>
<dbReference type="Pfam" id="PF01569">
    <property type="entry name" value="PAP2"/>
    <property type="match status" value="1"/>
</dbReference>
<dbReference type="GO" id="GO:0008195">
    <property type="term" value="F:phosphatidate phosphatase activity"/>
    <property type="evidence" value="ECO:0007669"/>
    <property type="project" value="TreeGrafter"/>
</dbReference>
<evidence type="ECO:0000313" key="10">
    <source>
        <dbReference type="Proteomes" id="UP001358417"/>
    </source>
</evidence>
<evidence type="ECO:0000256" key="5">
    <source>
        <dbReference type="ARBA" id="ARBA00023136"/>
    </source>
</evidence>
<dbReference type="SUPFAM" id="SSF48317">
    <property type="entry name" value="Acid phosphatase/Vanadium-dependent haloperoxidase"/>
    <property type="match status" value="1"/>
</dbReference>
<keyword evidence="5 7" id="KW-0472">Membrane</keyword>
<dbReference type="AlphaFoldDB" id="A0AAV9N8X6"/>
<dbReference type="FunFam" id="1.20.144.10:FF:000035">
    <property type="entry name" value="Putative Lipid phosphate phosphatase 1"/>
    <property type="match status" value="1"/>
</dbReference>
<dbReference type="Proteomes" id="UP001358417">
    <property type="component" value="Unassembled WGS sequence"/>
</dbReference>
<protein>
    <recommendedName>
        <fullName evidence="8">Phosphatidic acid phosphatase type 2/haloperoxidase domain-containing protein</fullName>
    </recommendedName>
</protein>
<feature type="domain" description="Phosphatidic acid phosphatase type 2/haloperoxidase" evidence="8">
    <location>
        <begin position="142"/>
        <end position="291"/>
    </location>
</feature>
<feature type="transmembrane region" description="Helical" evidence="7">
    <location>
        <begin position="272"/>
        <end position="294"/>
    </location>
</feature>
<dbReference type="GeneID" id="89971354"/>
<feature type="transmembrane region" description="Helical" evidence="7">
    <location>
        <begin position="55"/>
        <end position="76"/>
    </location>
</feature>
<evidence type="ECO:0000256" key="1">
    <source>
        <dbReference type="ARBA" id="ARBA00004141"/>
    </source>
</evidence>
<evidence type="ECO:0000259" key="8">
    <source>
        <dbReference type="SMART" id="SM00014"/>
    </source>
</evidence>
<proteinExistence type="inferred from homology"/>
<dbReference type="CDD" id="cd03390">
    <property type="entry name" value="PAP2_containing_1_like"/>
    <property type="match status" value="1"/>
</dbReference>
<sequence>MGLFTRRSRAPATNGHSHRVEKRQARQDRGTRRPLFDMDSGHFNRRPSFGQWLKFTWLDLVTMAVMGAIGLGVYMADPAPSRSFPVTFIDGEIVYPQFAYPLRKEIIPIWAAALLAALVPIFVFLVMQIRIRSFWDVNNAVIGLLYSLIGAAVFQVFVKWLIGGLRPHFLSVCDPDPAMIQAQGGKGFQGLMFQRDICRGDKNQINDSLESMPSGHSTAAWAGFLYLYFYLNAKMKVFSNHHPAFWKLIALYAPLLGATLITGALTIDEFHNWYDCVAGALIGSVFAISSYRMVYASVWDFRFNHIPLTRHTPFSYGAGAAGAGGFESSVFTRKAGWGYEEAYGGAPFDAAHGLRGTASGFNTGAAGVAPHSDGTHHSHLGHRNNDVEHNAALPQTNGHHHHTGSNGYNQPPLPPHNDGYVSNPAPVAGTDPRYSHHRKSMERKAIPT</sequence>
<gene>
    <name evidence="9" type="ORF">LTR84_003160</name>
</gene>
<keyword evidence="4 7" id="KW-1133">Transmembrane helix</keyword>
<comment type="subcellular location">
    <subcellularLocation>
        <location evidence="1">Membrane</location>
        <topology evidence="1">Multi-pass membrane protein</topology>
    </subcellularLocation>
</comment>
<feature type="region of interest" description="Disordered" evidence="6">
    <location>
        <begin position="1"/>
        <end position="36"/>
    </location>
</feature>
<dbReference type="PANTHER" id="PTHR10165">
    <property type="entry name" value="LIPID PHOSPHATE PHOSPHATASE"/>
    <property type="match status" value="1"/>
</dbReference>
<dbReference type="GO" id="GO:0046839">
    <property type="term" value="P:phospholipid dephosphorylation"/>
    <property type="evidence" value="ECO:0007669"/>
    <property type="project" value="TreeGrafter"/>
</dbReference>
<evidence type="ECO:0000256" key="7">
    <source>
        <dbReference type="SAM" id="Phobius"/>
    </source>
</evidence>
<dbReference type="Gene3D" id="1.20.144.10">
    <property type="entry name" value="Phosphatidic acid phosphatase type 2/haloperoxidase"/>
    <property type="match status" value="1"/>
</dbReference>
<dbReference type="InterPro" id="IPR036938">
    <property type="entry name" value="PAP2/HPO_sf"/>
</dbReference>
<feature type="region of interest" description="Disordered" evidence="6">
    <location>
        <begin position="390"/>
        <end position="448"/>
    </location>
</feature>
<dbReference type="RefSeq" id="XP_064705735.1">
    <property type="nucleotide sequence ID" value="XM_064846755.1"/>
</dbReference>
<dbReference type="GO" id="GO:0016020">
    <property type="term" value="C:membrane"/>
    <property type="evidence" value="ECO:0007669"/>
    <property type="project" value="UniProtKB-SubCell"/>
</dbReference>
<feature type="transmembrane region" description="Helical" evidence="7">
    <location>
        <begin position="139"/>
        <end position="162"/>
    </location>
</feature>
<dbReference type="InterPro" id="IPR043216">
    <property type="entry name" value="PAP-like"/>
</dbReference>
<comment type="similarity">
    <text evidence="2">Belongs to the PA-phosphatase related phosphoesterase family.</text>
</comment>
<name>A0AAV9N8X6_9EURO</name>
<evidence type="ECO:0000256" key="6">
    <source>
        <dbReference type="SAM" id="MobiDB-lite"/>
    </source>
</evidence>
<dbReference type="PANTHER" id="PTHR10165:SF84">
    <property type="entry name" value="PHOSPHATIDIC ACID PHOSPHATASE BETA"/>
    <property type="match status" value="1"/>
</dbReference>
<evidence type="ECO:0000313" key="9">
    <source>
        <dbReference type="EMBL" id="KAK5051508.1"/>
    </source>
</evidence>
<keyword evidence="3 7" id="KW-0812">Transmembrane</keyword>
<feature type="transmembrane region" description="Helical" evidence="7">
    <location>
        <begin position="106"/>
        <end position="127"/>
    </location>
</feature>
<dbReference type="InterPro" id="IPR000326">
    <property type="entry name" value="PAP2/HPO"/>
</dbReference>
<dbReference type="SMART" id="SM00014">
    <property type="entry name" value="acidPPc"/>
    <property type="match status" value="1"/>
</dbReference>
<evidence type="ECO:0000256" key="3">
    <source>
        <dbReference type="ARBA" id="ARBA00022692"/>
    </source>
</evidence>
<reference evidence="9 10" key="1">
    <citation type="submission" date="2023-08" db="EMBL/GenBank/DDBJ databases">
        <title>Black Yeasts Isolated from many extreme environments.</title>
        <authorList>
            <person name="Coleine C."/>
            <person name="Stajich J.E."/>
            <person name="Selbmann L."/>
        </authorList>
    </citation>
    <scope>NUCLEOTIDE SEQUENCE [LARGE SCALE GENOMIC DNA]</scope>
    <source>
        <strain evidence="9 10">CCFEE 5792</strain>
    </source>
</reference>
<dbReference type="GO" id="GO:0006644">
    <property type="term" value="P:phospholipid metabolic process"/>
    <property type="evidence" value="ECO:0007669"/>
    <property type="project" value="InterPro"/>
</dbReference>
<evidence type="ECO:0000256" key="4">
    <source>
        <dbReference type="ARBA" id="ARBA00022989"/>
    </source>
</evidence>
<accession>A0AAV9N8X6</accession>